<evidence type="ECO:0000256" key="7">
    <source>
        <dbReference type="SAM" id="Phobius"/>
    </source>
</evidence>
<keyword evidence="7" id="KW-0812">Transmembrane</keyword>
<keyword evidence="7" id="KW-0472">Membrane</keyword>
<dbReference type="Proteomes" id="UP000243518">
    <property type="component" value="Unassembled WGS sequence"/>
</dbReference>
<dbReference type="GO" id="GO:0020037">
    <property type="term" value="F:heme binding"/>
    <property type="evidence" value="ECO:0007669"/>
    <property type="project" value="InterPro"/>
</dbReference>
<dbReference type="EMBL" id="FNVE01000008">
    <property type="protein sequence ID" value="SEG51782.1"/>
    <property type="molecule type" value="Genomic_DNA"/>
</dbReference>
<sequence length="227" mass="23446">MRCAVAVVATFGRTLAAFACCSRRQVRFSAAMIRIERGRVHASGWIPCVLWQVGYFVGWGFIGILAHIVRAMHLGATLIAMMRMHKVMTLKKILLASAAMLAVVAGNAFAATANEEAIAERLKPYGTVCLAGDPCADEVAGGGAAAAAGPRSGADVVGKFCSACHSAGVLGAPKIGDTAAWTARHGGDLNELLKNAIAGLNAMPPKGTCGDCSDDELMAAIKEMSGL</sequence>
<comment type="caution">
    <text evidence="9">The sequence shown here is derived from an EMBL/GenBank/DDBJ whole genome shotgun (WGS) entry which is preliminary data.</text>
</comment>
<evidence type="ECO:0000256" key="1">
    <source>
        <dbReference type="ARBA" id="ARBA00022448"/>
    </source>
</evidence>
<dbReference type="Pfam" id="PF13442">
    <property type="entry name" value="Cytochrome_CBB3"/>
    <property type="match status" value="1"/>
</dbReference>
<dbReference type="SUPFAM" id="SSF46626">
    <property type="entry name" value="Cytochrome c"/>
    <property type="match status" value="1"/>
</dbReference>
<accession>A0AAQ1G9F8</accession>
<keyword evidence="2 6" id="KW-0349">Heme</keyword>
<dbReference type="PANTHER" id="PTHR40942">
    <property type="match status" value="1"/>
</dbReference>
<dbReference type="InterPro" id="IPR036909">
    <property type="entry name" value="Cyt_c-like_dom_sf"/>
</dbReference>
<evidence type="ECO:0000259" key="8">
    <source>
        <dbReference type="PROSITE" id="PS51007"/>
    </source>
</evidence>
<evidence type="ECO:0000313" key="9">
    <source>
        <dbReference type="EMBL" id="SEG51782.1"/>
    </source>
</evidence>
<keyword evidence="10" id="KW-1185">Reference proteome</keyword>
<evidence type="ECO:0000313" key="10">
    <source>
        <dbReference type="Proteomes" id="UP000243518"/>
    </source>
</evidence>
<feature type="transmembrane region" description="Helical" evidence="7">
    <location>
        <begin position="59"/>
        <end position="81"/>
    </location>
</feature>
<dbReference type="GO" id="GO:0005506">
    <property type="term" value="F:iron ion binding"/>
    <property type="evidence" value="ECO:0007669"/>
    <property type="project" value="InterPro"/>
</dbReference>
<dbReference type="Gene3D" id="1.10.760.10">
    <property type="entry name" value="Cytochrome c-like domain"/>
    <property type="match status" value="1"/>
</dbReference>
<evidence type="ECO:0000256" key="4">
    <source>
        <dbReference type="ARBA" id="ARBA00022982"/>
    </source>
</evidence>
<protein>
    <submittedName>
        <fullName evidence="9">Cytochrome c5</fullName>
    </submittedName>
</protein>
<gene>
    <name evidence="9" type="ORF">SAMN05216586_108138</name>
</gene>
<reference evidence="9 10" key="1">
    <citation type="submission" date="2016-10" db="EMBL/GenBank/DDBJ databases">
        <authorList>
            <person name="Varghese N."/>
            <person name="Submissions S."/>
        </authorList>
    </citation>
    <scope>NUCLEOTIDE SEQUENCE [LARGE SCALE GENOMIC DNA]</scope>
    <source>
        <strain evidence="9 10">CECT 8317</strain>
    </source>
</reference>
<dbReference type="GO" id="GO:0009055">
    <property type="term" value="F:electron transfer activity"/>
    <property type="evidence" value="ECO:0007669"/>
    <property type="project" value="InterPro"/>
</dbReference>
<name>A0AAQ1G9F8_9GAMM</name>
<keyword evidence="3 6" id="KW-0479">Metal-binding</keyword>
<evidence type="ECO:0000256" key="2">
    <source>
        <dbReference type="ARBA" id="ARBA00022617"/>
    </source>
</evidence>
<keyword evidence="5 6" id="KW-0408">Iron</keyword>
<dbReference type="PROSITE" id="PS51007">
    <property type="entry name" value="CYTC"/>
    <property type="match status" value="1"/>
</dbReference>
<evidence type="ECO:0000256" key="6">
    <source>
        <dbReference type="PROSITE-ProRule" id="PRU00433"/>
    </source>
</evidence>
<evidence type="ECO:0000256" key="3">
    <source>
        <dbReference type="ARBA" id="ARBA00022723"/>
    </source>
</evidence>
<dbReference type="InterPro" id="IPR002323">
    <property type="entry name" value="Cyt_CIE"/>
</dbReference>
<feature type="domain" description="Cytochrome c" evidence="8">
    <location>
        <begin position="148"/>
        <end position="227"/>
    </location>
</feature>
<organism evidence="9 10">
    <name type="scientific">Halopseudomonas aestusnigri</name>
    <dbReference type="NCBI Taxonomy" id="857252"/>
    <lineage>
        <taxon>Bacteria</taxon>
        <taxon>Pseudomonadati</taxon>
        <taxon>Pseudomonadota</taxon>
        <taxon>Gammaproteobacteria</taxon>
        <taxon>Pseudomonadales</taxon>
        <taxon>Pseudomonadaceae</taxon>
        <taxon>Halopseudomonas</taxon>
    </lineage>
</organism>
<feature type="transmembrane region" description="Helical" evidence="7">
    <location>
        <begin position="93"/>
        <end position="113"/>
    </location>
</feature>
<dbReference type="PANTHER" id="PTHR40942:SF4">
    <property type="entry name" value="CYTOCHROME C5"/>
    <property type="match status" value="1"/>
</dbReference>
<dbReference type="InterPro" id="IPR009056">
    <property type="entry name" value="Cyt_c-like_dom"/>
</dbReference>
<dbReference type="PRINTS" id="PR00607">
    <property type="entry name" value="CYTCHROMECIE"/>
</dbReference>
<keyword evidence="7" id="KW-1133">Transmembrane helix</keyword>
<keyword evidence="4" id="KW-0249">Electron transport</keyword>
<dbReference type="AlphaFoldDB" id="A0AAQ1G9F8"/>
<keyword evidence="1" id="KW-0813">Transport</keyword>
<evidence type="ECO:0000256" key="5">
    <source>
        <dbReference type="ARBA" id="ARBA00023004"/>
    </source>
</evidence>
<proteinExistence type="predicted"/>